<dbReference type="AlphaFoldDB" id="A0AAE9JF47"/>
<protein>
    <submittedName>
        <fullName evidence="1">Uncharacterized protein</fullName>
    </submittedName>
</protein>
<dbReference type="PANTHER" id="PTHR21525:SF9">
    <property type="entry name" value="CHANNEL_COLICIN DOMAIN-CONTAINING PROTEIN"/>
    <property type="match status" value="1"/>
</dbReference>
<dbReference type="EMBL" id="CP092622">
    <property type="protein sequence ID" value="UMM25955.1"/>
    <property type="molecule type" value="Genomic_DNA"/>
</dbReference>
<evidence type="ECO:0000313" key="1">
    <source>
        <dbReference type="EMBL" id="UMM25955.1"/>
    </source>
</evidence>
<keyword evidence="2" id="KW-1185">Reference proteome</keyword>
<reference evidence="1 2" key="1">
    <citation type="submission" date="2022-04" db="EMBL/GenBank/DDBJ databases">
        <title>Chromosome-level reference genomes for two strains of Caenorhabditis briggsae: an improved platform for comparative genomics.</title>
        <authorList>
            <person name="Stevens L."/>
            <person name="Andersen E."/>
        </authorList>
    </citation>
    <scope>NUCLEOTIDE SEQUENCE [LARGE SCALE GENOMIC DNA]</scope>
    <source>
        <strain evidence="1">VX34</strain>
        <tissue evidence="1">Whole-organism</tissue>
    </source>
</reference>
<proteinExistence type="predicted"/>
<dbReference type="PANTHER" id="PTHR21525">
    <property type="entry name" value="MOTILE SPERM PROTEIN"/>
    <property type="match status" value="1"/>
</dbReference>
<organism evidence="1 2">
    <name type="scientific">Caenorhabditis briggsae</name>
    <dbReference type="NCBI Taxonomy" id="6238"/>
    <lineage>
        <taxon>Eukaryota</taxon>
        <taxon>Metazoa</taxon>
        <taxon>Ecdysozoa</taxon>
        <taxon>Nematoda</taxon>
        <taxon>Chromadorea</taxon>
        <taxon>Rhabditida</taxon>
        <taxon>Rhabditina</taxon>
        <taxon>Rhabditomorpha</taxon>
        <taxon>Rhabditoidea</taxon>
        <taxon>Rhabditidae</taxon>
        <taxon>Peloderinae</taxon>
        <taxon>Caenorhabditis</taxon>
    </lineage>
</organism>
<sequence>MVVDGIKKWWSSEKPEDNGWNISGKLGSASSTVTSYSSSAASSIGSAAKSAWNSEAAAATSSAISSATKSTASYVADRAKSTWNSEAAAATSSAIGSATKSTASYIGNAAQDAASATSSAIGSAAKSTATYVGDKVTWNSESTPSETPASSGIWSATSRIKSWWNGTPDESESSGDSVRGVIAAMSKNASKYVVQAGGRSSNILNIFDKTQRSSLGNPKWWIRFDRPHGNVDFHHINVNKAITGIKDPHTKISPVTAKAVGYFGKVAEKANDVAPILTTAAMIYEAFRIGNEVKKDYDHGTTRNTVQTVATTTATYTSGFLGGYAGGLIGSSIFPGLGTIFGGIVGGVIAASYGGYYSHVASEMALDRIQWDLAKLECVGCKEEYTWKKYQEIQGVCCTPFNSKRQECADFWHKKLMSNHDF</sequence>
<dbReference type="Proteomes" id="UP000829354">
    <property type="component" value="Chromosome III"/>
</dbReference>
<name>A0AAE9JF47_CAEBR</name>
<gene>
    <name evidence="1" type="ORF">L5515_005557</name>
</gene>
<evidence type="ECO:0000313" key="2">
    <source>
        <dbReference type="Proteomes" id="UP000829354"/>
    </source>
</evidence>
<accession>A0AAE9JF47</accession>